<dbReference type="AlphaFoldDB" id="A0AAV2RTU2"/>
<comment type="caution">
    <text evidence="2">The sequence shown here is derived from an EMBL/GenBank/DDBJ whole genome shotgun (WGS) entry which is preliminary data.</text>
</comment>
<organism evidence="2 3">
    <name type="scientific">Meganyctiphanes norvegica</name>
    <name type="common">Northern krill</name>
    <name type="synonym">Thysanopoda norvegica</name>
    <dbReference type="NCBI Taxonomy" id="48144"/>
    <lineage>
        <taxon>Eukaryota</taxon>
        <taxon>Metazoa</taxon>
        <taxon>Ecdysozoa</taxon>
        <taxon>Arthropoda</taxon>
        <taxon>Crustacea</taxon>
        <taxon>Multicrustacea</taxon>
        <taxon>Malacostraca</taxon>
        <taxon>Eumalacostraca</taxon>
        <taxon>Eucarida</taxon>
        <taxon>Euphausiacea</taxon>
        <taxon>Euphausiidae</taxon>
        <taxon>Meganyctiphanes</taxon>
    </lineage>
</organism>
<reference evidence="2 3" key="1">
    <citation type="submission" date="2024-05" db="EMBL/GenBank/DDBJ databases">
        <authorList>
            <person name="Wallberg A."/>
        </authorList>
    </citation>
    <scope>NUCLEOTIDE SEQUENCE [LARGE SCALE GENOMIC DNA]</scope>
</reference>
<feature type="signal peptide" evidence="1">
    <location>
        <begin position="1"/>
        <end position="20"/>
    </location>
</feature>
<dbReference type="EMBL" id="CAXKWB010029833">
    <property type="protein sequence ID" value="CAL4136557.1"/>
    <property type="molecule type" value="Genomic_DNA"/>
</dbReference>
<accession>A0AAV2RTU2</accession>
<protein>
    <recommendedName>
        <fullName evidence="4">Granulin</fullName>
    </recommendedName>
</protein>
<sequence>MGLPAAVLLTAACMAYGSSSLHPGSVNGNKSAKKGVQGHSGIYDFTRKSSEDLTPMVKGNSSSNVGGEVCAEIGPVTWTCPGDTLCCEPGVPESTCCPVFPCCLTFCCTIEGSHCCIGGEEGCCTAGYTCCEDDKCCLDGTKCCEDDKCCPDETPVCCDGVPLCCPEGTECNKEKLTCCPEKTPKACSLGVCCEDEDCCGDNCGCDSGNSCCNDDSCCDDTSTSCCPKGCNGCKYPWSALPCTSETSNLAAYPTADTCPTPGSVNGSIYRILRKEESCGKGLLAKDTSGSSEVTVDQHLACINDSSVFPNSPYIIFSSDPKSLEKLIGQFSSLNLTLAKVDQSKIPSGCTSIDLTNDANRNKYLAGDQRAMTFAQTWCPILIECGKVPIPCTV</sequence>
<keyword evidence="1" id="KW-0732">Signal</keyword>
<feature type="chain" id="PRO_5043651727" description="Granulin" evidence="1">
    <location>
        <begin position="21"/>
        <end position="393"/>
    </location>
</feature>
<gene>
    <name evidence="2" type="ORF">MNOR_LOCUS27823</name>
</gene>
<evidence type="ECO:0000256" key="1">
    <source>
        <dbReference type="SAM" id="SignalP"/>
    </source>
</evidence>
<evidence type="ECO:0008006" key="4">
    <source>
        <dbReference type="Google" id="ProtNLM"/>
    </source>
</evidence>
<name>A0AAV2RTU2_MEGNR</name>
<evidence type="ECO:0000313" key="3">
    <source>
        <dbReference type="Proteomes" id="UP001497623"/>
    </source>
</evidence>
<keyword evidence="3" id="KW-1185">Reference proteome</keyword>
<dbReference type="Proteomes" id="UP001497623">
    <property type="component" value="Unassembled WGS sequence"/>
</dbReference>
<proteinExistence type="predicted"/>
<evidence type="ECO:0000313" key="2">
    <source>
        <dbReference type="EMBL" id="CAL4136557.1"/>
    </source>
</evidence>